<dbReference type="InterPro" id="IPR003961">
    <property type="entry name" value="FN3_dom"/>
</dbReference>
<reference evidence="15 16" key="1">
    <citation type="submission" date="2015-08" db="EMBL/GenBank/DDBJ databases">
        <title>The genome of the Asian arowana (Scleropages formosus).</title>
        <authorList>
            <person name="Tan M.H."/>
            <person name="Gan H.M."/>
            <person name="Croft L.J."/>
            <person name="Austin C.M."/>
        </authorList>
    </citation>
    <scope>NUCLEOTIDE SEQUENCE [LARGE SCALE GENOMIC DNA]</scope>
    <source>
        <strain evidence="15">Aro1</strain>
    </source>
</reference>
<evidence type="ECO:0000256" key="5">
    <source>
        <dbReference type="ARBA" id="ARBA00022692"/>
    </source>
</evidence>
<feature type="disulfide bond" evidence="12">
    <location>
        <begin position="59"/>
        <end position="75"/>
    </location>
</feature>
<evidence type="ECO:0000256" key="7">
    <source>
        <dbReference type="ARBA" id="ARBA00022989"/>
    </source>
</evidence>
<protein>
    <recommendedName>
        <fullName evidence="3">Erythropoietin receptor</fullName>
    </recommendedName>
</protein>
<keyword evidence="11" id="KW-0325">Glycoprotein</keyword>
<evidence type="ECO:0000256" key="9">
    <source>
        <dbReference type="ARBA" id="ARBA00023157"/>
    </source>
</evidence>
<evidence type="ECO:0000259" key="14">
    <source>
        <dbReference type="PROSITE" id="PS50853"/>
    </source>
</evidence>
<evidence type="ECO:0000256" key="12">
    <source>
        <dbReference type="PIRSR" id="PIRSR001959-2"/>
    </source>
</evidence>
<dbReference type="Proteomes" id="UP000034805">
    <property type="component" value="Unassembled WGS sequence"/>
</dbReference>
<dbReference type="Pfam" id="PF00041">
    <property type="entry name" value="fn3"/>
    <property type="match status" value="1"/>
</dbReference>
<dbReference type="SMART" id="SM00060">
    <property type="entry name" value="FN3"/>
    <property type="match status" value="1"/>
</dbReference>
<dbReference type="EMBL" id="JARO02001200">
    <property type="protein sequence ID" value="KPP76181.1"/>
    <property type="molecule type" value="Genomic_DNA"/>
</dbReference>
<evidence type="ECO:0000256" key="1">
    <source>
        <dbReference type="ARBA" id="ARBA00004251"/>
    </source>
</evidence>
<gene>
    <name evidence="15" type="ORF">Z043_104502</name>
</gene>
<comment type="caution">
    <text evidence="15">The sequence shown here is derived from an EMBL/GenBank/DDBJ whole genome shotgun (WGS) entry which is preliminary data.</text>
</comment>
<feature type="transmembrane region" description="Helical" evidence="13">
    <location>
        <begin position="214"/>
        <end position="236"/>
    </location>
</feature>
<dbReference type="PANTHER" id="PTHR23037">
    <property type="entry name" value="CYTOKINE RECEPTOR"/>
    <property type="match status" value="1"/>
</dbReference>
<comment type="similarity">
    <text evidence="2">Belongs to the type I cytokine receptor family. Type 1 subfamily.</text>
</comment>
<evidence type="ECO:0000256" key="2">
    <source>
        <dbReference type="ARBA" id="ARBA00007885"/>
    </source>
</evidence>
<dbReference type="CDD" id="cd00063">
    <property type="entry name" value="FN3"/>
    <property type="match status" value="1"/>
</dbReference>
<keyword evidence="6" id="KW-0732">Signal</keyword>
<dbReference type="STRING" id="113540.ENSSFOP00015039361"/>
<dbReference type="GO" id="GO:0009897">
    <property type="term" value="C:external side of plasma membrane"/>
    <property type="evidence" value="ECO:0007669"/>
    <property type="project" value="TreeGrafter"/>
</dbReference>
<keyword evidence="8 13" id="KW-0472">Membrane</keyword>
<evidence type="ECO:0000256" key="3">
    <source>
        <dbReference type="ARBA" id="ARBA00018355"/>
    </source>
</evidence>
<keyword evidence="10 15" id="KW-0675">Receptor</keyword>
<comment type="subcellular location">
    <subcellularLocation>
        <location evidence="1">Cell membrane</location>
        <topology evidence="1">Single-pass type I membrane protein</topology>
    </subcellularLocation>
</comment>
<organism evidence="15 16">
    <name type="scientific">Scleropages formosus</name>
    <name type="common">Asian bonytongue</name>
    <name type="synonym">Osteoglossum formosum</name>
    <dbReference type="NCBI Taxonomy" id="113540"/>
    <lineage>
        <taxon>Eukaryota</taxon>
        <taxon>Metazoa</taxon>
        <taxon>Chordata</taxon>
        <taxon>Craniata</taxon>
        <taxon>Vertebrata</taxon>
        <taxon>Euteleostomi</taxon>
        <taxon>Actinopterygii</taxon>
        <taxon>Neopterygii</taxon>
        <taxon>Teleostei</taxon>
        <taxon>Osteoglossocephala</taxon>
        <taxon>Osteoglossomorpha</taxon>
        <taxon>Osteoglossiformes</taxon>
        <taxon>Osteoglossidae</taxon>
        <taxon>Scleropages</taxon>
    </lineage>
</organism>
<evidence type="ECO:0000256" key="11">
    <source>
        <dbReference type="ARBA" id="ARBA00023180"/>
    </source>
</evidence>
<dbReference type="PIRSF" id="PIRSF001959">
    <property type="entry name" value="EPO_receptor"/>
    <property type="match status" value="1"/>
</dbReference>
<sequence>MLCWNAASLLVAVEPEDPKCFAEGMRDLTCFWEEEGSRSPDDYAFTYMYQETNEESSKCALTAQSVGGSKTRYICRLPSVQHFVPLDVSVFQDGRLIYNRNLLIDHVFLLDPPANVTVTQTGEQEQLRVCWLPPALMDMENSMMYEVEYAPTGSHMGKRESVRARSEIILHSLQPDTRYNIRVRAKPDGLSYSGYWTAWAPWVSMTTPPAEMDLLILALCVVISLILILLSLTLLLSYRRFLLKKVWPVIPSPENKFDGLFSVYGGNFHVRSTETSCHMTYEFKKLFFGISDANFLILVGIQEWLGFGNRGFWWSPTFLLVEESPSPLEVLSEAGFTAPVPVHPMPFKALGLSKKEVEEDERTGGQDSVLMGRRKGKAHPHWVLEQLQSLDQPSVPCCELPTLEPSDTYVSLNYRSQQDSGAMSPLADISEESLPLQVLFESPGTPTSFSDLESVTYSSGSGEISSQSSLEYPYGAWPLKGPSYISMTVTDSGISTDYSHMSWGTTGLGDLAMAYTNEYKNKVPAPRLPPHGHTVYSYY</sequence>
<evidence type="ECO:0000256" key="8">
    <source>
        <dbReference type="ARBA" id="ARBA00023136"/>
    </source>
</evidence>
<dbReference type="InterPro" id="IPR013783">
    <property type="entry name" value="Ig-like_fold"/>
</dbReference>
<dbReference type="InterPro" id="IPR009167">
    <property type="entry name" value="Erythropoietin_rcpt"/>
</dbReference>
<feature type="disulfide bond" evidence="12">
    <location>
        <begin position="20"/>
        <end position="30"/>
    </location>
</feature>
<dbReference type="Pfam" id="PF09067">
    <property type="entry name" value="EpoR_lig-bind"/>
    <property type="match status" value="1"/>
</dbReference>
<dbReference type="AlphaFoldDB" id="A0A0P7Z678"/>
<name>A0A0P7Z678_SCLFO</name>
<accession>A0A0P7Z678</accession>
<evidence type="ECO:0000313" key="15">
    <source>
        <dbReference type="EMBL" id="KPP76181.1"/>
    </source>
</evidence>
<dbReference type="SUPFAM" id="SSF49265">
    <property type="entry name" value="Fibronectin type III"/>
    <property type="match status" value="2"/>
</dbReference>
<feature type="domain" description="Fibronectin type-III" evidence="14">
    <location>
        <begin position="112"/>
        <end position="210"/>
    </location>
</feature>
<evidence type="ECO:0000313" key="16">
    <source>
        <dbReference type="Proteomes" id="UP000034805"/>
    </source>
</evidence>
<dbReference type="InterPro" id="IPR036116">
    <property type="entry name" value="FN3_sf"/>
</dbReference>
<evidence type="ECO:0000256" key="10">
    <source>
        <dbReference type="ARBA" id="ARBA00023170"/>
    </source>
</evidence>
<keyword evidence="5 13" id="KW-0812">Transmembrane</keyword>
<keyword evidence="4" id="KW-1003">Cell membrane</keyword>
<keyword evidence="7 13" id="KW-1133">Transmembrane helix</keyword>
<evidence type="ECO:0000256" key="6">
    <source>
        <dbReference type="ARBA" id="ARBA00022729"/>
    </source>
</evidence>
<dbReference type="PROSITE" id="PS50853">
    <property type="entry name" value="FN3"/>
    <property type="match status" value="1"/>
</dbReference>
<dbReference type="PANTHER" id="PTHR23037:SF28">
    <property type="entry name" value="ERYTHROPOIETIN RECEPTOR"/>
    <property type="match status" value="1"/>
</dbReference>
<dbReference type="InterPro" id="IPR015152">
    <property type="entry name" value="Growth/epo_recpt_lig-bind"/>
</dbReference>
<dbReference type="Gene3D" id="2.60.40.10">
    <property type="entry name" value="Immunoglobulins"/>
    <property type="match status" value="2"/>
</dbReference>
<dbReference type="GO" id="GO:0004896">
    <property type="term" value="F:cytokine receptor activity"/>
    <property type="evidence" value="ECO:0007669"/>
    <property type="project" value="TreeGrafter"/>
</dbReference>
<keyword evidence="9 12" id="KW-1015">Disulfide bond</keyword>
<evidence type="ECO:0000256" key="13">
    <source>
        <dbReference type="SAM" id="Phobius"/>
    </source>
</evidence>
<evidence type="ECO:0000256" key="4">
    <source>
        <dbReference type="ARBA" id="ARBA00022475"/>
    </source>
</evidence>
<proteinExistence type="inferred from homology"/>